<dbReference type="Proteomes" id="UP000094426">
    <property type="component" value="Unassembled WGS sequence"/>
</dbReference>
<dbReference type="NCBIfam" id="TIGR00199">
    <property type="entry name" value="PncC_domain"/>
    <property type="match status" value="1"/>
</dbReference>
<dbReference type="SUPFAM" id="SSF142433">
    <property type="entry name" value="CinA-like"/>
    <property type="match status" value="1"/>
</dbReference>
<reference evidence="3" key="1">
    <citation type="submission" date="2015-11" db="EMBL/GenBank/DDBJ databases">
        <authorList>
            <person name="Wang J."/>
            <person name="Wang L."/>
            <person name="Wang F."/>
            <person name="Cao G."/>
        </authorList>
    </citation>
    <scope>NUCLEOTIDE SEQUENCE [LARGE SCALE GENOMIC DNA]</scope>
    <source>
        <strain evidence="3">gdw1</strain>
    </source>
</reference>
<dbReference type="EMBL" id="LNZG01000010">
    <property type="protein sequence ID" value="ODA90597.1"/>
    <property type="molecule type" value="Genomic_DNA"/>
</dbReference>
<evidence type="ECO:0000313" key="2">
    <source>
        <dbReference type="EMBL" id="ODA90597.1"/>
    </source>
</evidence>
<name>A0A1E2SLH1_LEIXY</name>
<evidence type="ECO:0000313" key="3">
    <source>
        <dbReference type="Proteomes" id="UP000094426"/>
    </source>
</evidence>
<comment type="caution">
    <text evidence="2">The sequence shown here is derived from an EMBL/GenBank/DDBJ whole genome shotgun (WGS) entry which is preliminary data.</text>
</comment>
<dbReference type="InterPro" id="IPR008136">
    <property type="entry name" value="CinA_C"/>
</dbReference>
<feature type="domain" description="CinA C-terminal" evidence="1">
    <location>
        <begin position="11"/>
        <end position="163"/>
    </location>
</feature>
<dbReference type="RefSeq" id="WP_041767622.1">
    <property type="nucleotide sequence ID" value="NZ_LNZG01000010.1"/>
</dbReference>
<dbReference type="OrthoDB" id="1253990at2"/>
<proteinExistence type="predicted"/>
<dbReference type="InterPro" id="IPR036653">
    <property type="entry name" value="CinA-like_C"/>
</dbReference>
<accession>A0A1E2SLH1</accession>
<dbReference type="Gene3D" id="3.90.950.20">
    <property type="entry name" value="CinA-like"/>
    <property type="match status" value="1"/>
</dbReference>
<dbReference type="Pfam" id="PF02464">
    <property type="entry name" value="CinA"/>
    <property type="match status" value="1"/>
</dbReference>
<dbReference type="AlphaFoldDB" id="A0A1E2SLH1"/>
<evidence type="ECO:0000259" key="1">
    <source>
        <dbReference type="Pfam" id="PF02464"/>
    </source>
</evidence>
<protein>
    <submittedName>
        <fullName evidence="2">Damage-inducible protein CinA</fullName>
    </submittedName>
</protein>
<sequence length="174" mass="17579">MPQPDDVPERTAEVVRTLVERGLTVAAAESLTGGGLMFELTRVPGASTAVLGGVVVYATALKHTLLGVDAELLAAEGPVHPDVARQLAAGVRERLAVEGRPADLGVATTGVAGPDPQGGRAVGTVFVGVSSVRGTRAVELTLDGDRAGVRAQTVSCVIEELAAELGFQPGGPPV</sequence>
<organism evidence="2 3">
    <name type="scientific">Leifsonia xyli subsp. xyli</name>
    <dbReference type="NCBI Taxonomy" id="59736"/>
    <lineage>
        <taxon>Bacteria</taxon>
        <taxon>Bacillati</taxon>
        <taxon>Actinomycetota</taxon>
        <taxon>Actinomycetes</taxon>
        <taxon>Micrococcales</taxon>
        <taxon>Microbacteriaceae</taxon>
        <taxon>Leifsonia</taxon>
    </lineage>
</organism>
<gene>
    <name evidence="2" type="ORF">ATY41_09745</name>
</gene>